<comment type="caution">
    <text evidence="1">The sequence shown here is derived from an EMBL/GenBank/DDBJ whole genome shotgun (WGS) entry which is preliminary data.</text>
</comment>
<dbReference type="EMBL" id="JARKIF010000018">
    <property type="protein sequence ID" value="KAJ7619683.1"/>
    <property type="molecule type" value="Genomic_DNA"/>
</dbReference>
<accession>A0AAD7BGE0</accession>
<sequence length="165" mass="18963">MEIIQNAPKSDQATLCRVSKLFHALVWPILNRTVTLRVDYRDDHIEAFCHAMVRSPERADSVRSLTFENGFEDCPTDSVIESLQLMRRLEYLFINDYSPFRVVSRFANLTFPNLLSCILPPANPDCWNPHLVQFFSRHSTITHLRLWGSTEGADTAEGSLLPNLR</sequence>
<protein>
    <submittedName>
        <fullName evidence="1">Uncharacterized protein</fullName>
    </submittedName>
</protein>
<keyword evidence="2" id="KW-1185">Reference proteome</keyword>
<evidence type="ECO:0000313" key="1">
    <source>
        <dbReference type="EMBL" id="KAJ7619683.1"/>
    </source>
</evidence>
<reference evidence="1" key="1">
    <citation type="submission" date="2023-03" db="EMBL/GenBank/DDBJ databases">
        <title>Massive genome expansion in bonnet fungi (Mycena s.s.) driven by repeated elements and novel gene families across ecological guilds.</title>
        <authorList>
            <consortium name="Lawrence Berkeley National Laboratory"/>
            <person name="Harder C.B."/>
            <person name="Miyauchi S."/>
            <person name="Viragh M."/>
            <person name="Kuo A."/>
            <person name="Thoen E."/>
            <person name="Andreopoulos B."/>
            <person name="Lu D."/>
            <person name="Skrede I."/>
            <person name="Drula E."/>
            <person name="Henrissat B."/>
            <person name="Morin E."/>
            <person name="Kohler A."/>
            <person name="Barry K."/>
            <person name="LaButti K."/>
            <person name="Morin E."/>
            <person name="Salamov A."/>
            <person name="Lipzen A."/>
            <person name="Mereny Z."/>
            <person name="Hegedus B."/>
            <person name="Baldrian P."/>
            <person name="Stursova M."/>
            <person name="Weitz H."/>
            <person name="Taylor A."/>
            <person name="Grigoriev I.V."/>
            <person name="Nagy L.G."/>
            <person name="Martin F."/>
            <person name="Kauserud H."/>
        </authorList>
    </citation>
    <scope>NUCLEOTIDE SEQUENCE</scope>
    <source>
        <strain evidence="1">9284</strain>
    </source>
</reference>
<dbReference type="Proteomes" id="UP001221142">
    <property type="component" value="Unassembled WGS sequence"/>
</dbReference>
<gene>
    <name evidence="1" type="ORF">FB45DRAFT_1063029</name>
</gene>
<organism evidence="1 2">
    <name type="scientific">Roridomyces roridus</name>
    <dbReference type="NCBI Taxonomy" id="1738132"/>
    <lineage>
        <taxon>Eukaryota</taxon>
        <taxon>Fungi</taxon>
        <taxon>Dikarya</taxon>
        <taxon>Basidiomycota</taxon>
        <taxon>Agaricomycotina</taxon>
        <taxon>Agaricomycetes</taxon>
        <taxon>Agaricomycetidae</taxon>
        <taxon>Agaricales</taxon>
        <taxon>Marasmiineae</taxon>
        <taxon>Mycenaceae</taxon>
        <taxon>Roridomyces</taxon>
    </lineage>
</organism>
<proteinExistence type="predicted"/>
<evidence type="ECO:0000313" key="2">
    <source>
        <dbReference type="Proteomes" id="UP001221142"/>
    </source>
</evidence>
<dbReference type="AlphaFoldDB" id="A0AAD7BGE0"/>
<name>A0AAD7BGE0_9AGAR</name>